<sequence length="113" mass="13076">MQPKPLMRKIKKQTGELHLSCIPMDITLGTIVTWFEEKIGIKVENAKLGDVPGFSIYNETISLEIERTKLHTMRKVFFLRGFLTRTCYKGGICHRKCYWCDKTGHTPQKCQAN</sequence>
<proteinExistence type="predicted"/>
<dbReference type="Proteomes" id="UP001634394">
    <property type="component" value="Unassembled WGS sequence"/>
</dbReference>
<dbReference type="AlphaFoldDB" id="A0ABD3U2J3"/>
<reference evidence="1 2" key="1">
    <citation type="submission" date="2024-11" db="EMBL/GenBank/DDBJ databases">
        <title>Chromosome-level genome assembly of the freshwater bivalve Anodonta woodiana.</title>
        <authorList>
            <person name="Chen X."/>
        </authorList>
    </citation>
    <scope>NUCLEOTIDE SEQUENCE [LARGE SCALE GENOMIC DNA]</scope>
    <source>
        <strain evidence="1">MN2024</strain>
        <tissue evidence="1">Gills</tissue>
    </source>
</reference>
<comment type="caution">
    <text evidence="1">The sequence shown here is derived from an EMBL/GenBank/DDBJ whole genome shotgun (WGS) entry which is preliminary data.</text>
</comment>
<dbReference type="EMBL" id="JBJQND010000017">
    <property type="protein sequence ID" value="KAL3842665.1"/>
    <property type="molecule type" value="Genomic_DNA"/>
</dbReference>
<name>A0ABD3U2J3_SINWO</name>
<evidence type="ECO:0008006" key="3">
    <source>
        <dbReference type="Google" id="ProtNLM"/>
    </source>
</evidence>
<accession>A0ABD3U2J3</accession>
<evidence type="ECO:0000313" key="2">
    <source>
        <dbReference type="Proteomes" id="UP001634394"/>
    </source>
</evidence>
<organism evidence="1 2">
    <name type="scientific">Sinanodonta woodiana</name>
    <name type="common">Chinese pond mussel</name>
    <name type="synonym">Anodonta woodiana</name>
    <dbReference type="NCBI Taxonomy" id="1069815"/>
    <lineage>
        <taxon>Eukaryota</taxon>
        <taxon>Metazoa</taxon>
        <taxon>Spiralia</taxon>
        <taxon>Lophotrochozoa</taxon>
        <taxon>Mollusca</taxon>
        <taxon>Bivalvia</taxon>
        <taxon>Autobranchia</taxon>
        <taxon>Heteroconchia</taxon>
        <taxon>Palaeoheterodonta</taxon>
        <taxon>Unionida</taxon>
        <taxon>Unionoidea</taxon>
        <taxon>Unionidae</taxon>
        <taxon>Unioninae</taxon>
        <taxon>Sinanodonta</taxon>
    </lineage>
</organism>
<evidence type="ECO:0000313" key="1">
    <source>
        <dbReference type="EMBL" id="KAL3842665.1"/>
    </source>
</evidence>
<gene>
    <name evidence="1" type="ORF">ACJMK2_020655</name>
</gene>
<keyword evidence="2" id="KW-1185">Reference proteome</keyword>
<protein>
    <recommendedName>
        <fullName evidence="3">CCHC-type domain-containing protein</fullName>
    </recommendedName>
</protein>